<dbReference type="Gene3D" id="3.40.50.2300">
    <property type="match status" value="1"/>
</dbReference>
<gene>
    <name evidence="4" type="ORF">QQ91_0019050</name>
</gene>
<dbReference type="AlphaFoldDB" id="A0ABD4T9I8"/>
<dbReference type="PROSITE" id="PS50110">
    <property type="entry name" value="RESPONSE_REGULATORY"/>
    <property type="match status" value="1"/>
</dbReference>
<evidence type="ECO:0000256" key="1">
    <source>
        <dbReference type="ARBA" id="ARBA00022553"/>
    </source>
</evidence>
<dbReference type="InterPro" id="IPR050595">
    <property type="entry name" value="Bact_response_regulator"/>
</dbReference>
<dbReference type="PANTHER" id="PTHR44591">
    <property type="entry name" value="STRESS RESPONSE REGULATOR PROTEIN 1"/>
    <property type="match status" value="1"/>
</dbReference>
<evidence type="ECO:0000313" key="4">
    <source>
        <dbReference type="EMBL" id="MCM1984925.1"/>
    </source>
</evidence>
<reference evidence="4 5" key="1">
    <citation type="journal article" date="2015" name="Genome Announc.">
        <title>Draft Genome Sequence of Filamentous Marine Cyanobacterium Lyngbya confervoides Strain BDU141951.</title>
        <authorList>
            <person name="Chandrababunaidu M.M."/>
            <person name="Sen D."/>
            <person name="Tripathy S."/>
        </authorList>
    </citation>
    <scope>NUCLEOTIDE SEQUENCE [LARGE SCALE GENOMIC DNA]</scope>
    <source>
        <strain evidence="4 5">BDU141951</strain>
    </source>
</reference>
<evidence type="ECO:0000256" key="2">
    <source>
        <dbReference type="PROSITE-ProRule" id="PRU00169"/>
    </source>
</evidence>
<dbReference type="SMART" id="SM00448">
    <property type="entry name" value="REC"/>
    <property type="match status" value="1"/>
</dbReference>
<dbReference type="InterPro" id="IPR011006">
    <property type="entry name" value="CheY-like_superfamily"/>
</dbReference>
<dbReference type="InterPro" id="IPR001789">
    <property type="entry name" value="Sig_transdc_resp-reg_receiver"/>
</dbReference>
<proteinExistence type="predicted"/>
<organism evidence="4 5">
    <name type="scientific">Lyngbya confervoides BDU141951</name>
    <dbReference type="NCBI Taxonomy" id="1574623"/>
    <lineage>
        <taxon>Bacteria</taxon>
        <taxon>Bacillati</taxon>
        <taxon>Cyanobacteriota</taxon>
        <taxon>Cyanophyceae</taxon>
        <taxon>Oscillatoriophycideae</taxon>
        <taxon>Oscillatoriales</taxon>
        <taxon>Microcoleaceae</taxon>
        <taxon>Lyngbya</taxon>
    </lineage>
</organism>
<evidence type="ECO:0000313" key="5">
    <source>
        <dbReference type="Proteomes" id="UP000031561"/>
    </source>
</evidence>
<feature type="modified residue" description="4-aspartylphosphate" evidence="2">
    <location>
        <position position="330"/>
    </location>
</feature>
<dbReference type="RefSeq" id="WP_166277458.1">
    <property type="nucleotide sequence ID" value="NZ_JTHE03000106.1"/>
</dbReference>
<dbReference type="CDD" id="cd00156">
    <property type="entry name" value="REC"/>
    <property type="match status" value="1"/>
</dbReference>
<accession>A0ABD4T9I8</accession>
<feature type="domain" description="Response regulatory" evidence="3">
    <location>
        <begin position="281"/>
        <end position="396"/>
    </location>
</feature>
<dbReference type="Proteomes" id="UP000031561">
    <property type="component" value="Unassembled WGS sequence"/>
</dbReference>
<comment type="caution">
    <text evidence="4">The sequence shown here is derived from an EMBL/GenBank/DDBJ whole genome shotgun (WGS) entry which is preliminary data.</text>
</comment>
<name>A0ABD4T9I8_9CYAN</name>
<keyword evidence="1 2" id="KW-0597">Phosphoprotein</keyword>
<protein>
    <submittedName>
        <fullName evidence="4">Response regulator</fullName>
    </submittedName>
</protein>
<dbReference type="SUPFAM" id="SSF52172">
    <property type="entry name" value="CheY-like"/>
    <property type="match status" value="1"/>
</dbReference>
<evidence type="ECO:0000259" key="3">
    <source>
        <dbReference type="PROSITE" id="PS50110"/>
    </source>
</evidence>
<dbReference type="Pfam" id="PF00072">
    <property type="entry name" value="Response_reg"/>
    <property type="match status" value="1"/>
</dbReference>
<dbReference type="EMBL" id="JTHE03000106">
    <property type="protein sequence ID" value="MCM1984925.1"/>
    <property type="molecule type" value="Genomic_DNA"/>
</dbReference>
<keyword evidence="5" id="KW-1185">Reference proteome</keyword>
<sequence length="411" mass="46400">MTLAASQPTNHLDSADLRFNFKSAELTSHLRQATKRALTGYWTIHFEAADDREAAQWVLCLLNGQLVFSGAEVPTCQHFIEVMLRFSGLRKGKLGPHLKALKSAGLLPQDLQLKQTLRQLVVAGVVTLAEIEQAFHTYFLNVLDQYLLDSTDGSAFFTPYPQFEDYIPFDGFEVNSMLLESIRRRVEWATHRQYIPTLSTTLTLADREGPGKKLQENQWQTLKNLIQDGNNIVEIAQSMGKDSLMVAKSFSALIQQDIIQVQGCKSDRPSGIVQGSSEIPEIYIVDDSPVLVRQFRTLLEHWGYIVHASHESVNAVSQLAQVVPRVIFLDINMPEVSGFDLIKKIRREPDLAQIPLVMLTAEKSVSNQWRAQWASCKFLAKPRSAEDVPEFRQELRDILRELAPLSSDLLV</sequence>
<dbReference type="PANTHER" id="PTHR44591:SF3">
    <property type="entry name" value="RESPONSE REGULATORY DOMAIN-CONTAINING PROTEIN"/>
    <property type="match status" value="1"/>
</dbReference>